<evidence type="ECO:0000256" key="1">
    <source>
        <dbReference type="ARBA" id="ARBA00022676"/>
    </source>
</evidence>
<dbReference type="PANTHER" id="PTHR30160">
    <property type="entry name" value="TETRAACYLDISACCHARIDE 4'-KINASE-RELATED"/>
    <property type="match status" value="1"/>
</dbReference>
<gene>
    <name evidence="3" type="ORF">SAMN05444515_10251</name>
</gene>
<dbReference type="Proteomes" id="UP000199256">
    <property type="component" value="Unassembled WGS sequence"/>
</dbReference>
<dbReference type="STRING" id="1396821.SAMN05444515_10251"/>
<accession>A0A1H7H2Q2</accession>
<reference evidence="4" key="1">
    <citation type="submission" date="2016-10" db="EMBL/GenBank/DDBJ databases">
        <authorList>
            <person name="Varghese N."/>
            <person name="Submissions S."/>
        </authorList>
    </citation>
    <scope>NUCLEOTIDE SEQUENCE [LARGE SCALE GENOMIC DNA]</scope>
    <source>
        <strain evidence="4">DSM 241</strain>
    </source>
</reference>
<dbReference type="PANTHER" id="PTHR30160:SF1">
    <property type="entry name" value="LIPOPOLYSACCHARIDE 1,2-N-ACETYLGLUCOSAMINETRANSFERASE-RELATED"/>
    <property type="match status" value="1"/>
</dbReference>
<dbReference type="OrthoDB" id="9767552at2"/>
<name>A0A1H7H2Q2_9GAMM</name>
<dbReference type="Pfam" id="PF01075">
    <property type="entry name" value="Glyco_transf_9"/>
    <property type="match status" value="1"/>
</dbReference>
<dbReference type="AlphaFoldDB" id="A0A1H7H2Q2"/>
<proteinExistence type="predicted"/>
<dbReference type="GO" id="GO:0008713">
    <property type="term" value="F:ADP-heptose-lipopolysaccharide heptosyltransferase activity"/>
    <property type="evidence" value="ECO:0007669"/>
    <property type="project" value="TreeGrafter"/>
</dbReference>
<dbReference type="GO" id="GO:0009244">
    <property type="term" value="P:lipopolysaccharide core region biosynthetic process"/>
    <property type="evidence" value="ECO:0007669"/>
    <property type="project" value="TreeGrafter"/>
</dbReference>
<dbReference type="InterPro" id="IPR002201">
    <property type="entry name" value="Glyco_trans_9"/>
</dbReference>
<organism evidence="3 4">
    <name type="scientific">Ectothiorhodospira marina</name>
    <dbReference type="NCBI Taxonomy" id="1396821"/>
    <lineage>
        <taxon>Bacteria</taxon>
        <taxon>Pseudomonadati</taxon>
        <taxon>Pseudomonadota</taxon>
        <taxon>Gammaproteobacteria</taxon>
        <taxon>Chromatiales</taxon>
        <taxon>Ectothiorhodospiraceae</taxon>
        <taxon>Ectothiorhodospira</taxon>
    </lineage>
</organism>
<keyword evidence="2 3" id="KW-0808">Transferase</keyword>
<dbReference type="GO" id="GO:0005829">
    <property type="term" value="C:cytosol"/>
    <property type="evidence" value="ECO:0007669"/>
    <property type="project" value="TreeGrafter"/>
</dbReference>
<evidence type="ECO:0000256" key="2">
    <source>
        <dbReference type="ARBA" id="ARBA00022679"/>
    </source>
</evidence>
<keyword evidence="4" id="KW-1185">Reference proteome</keyword>
<keyword evidence="1" id="KW-0328">Glycosyltransferase</keyword>
<evidence type="ECO:0000313" key="3">
    <source>
        <dbReference type="EMBL" id="SEK44673.1"/>
    </source>
</evidence>
<dbReference type="SUPFAM" id="SSF53756">
    <property type="entry name" value="UDP-Glycosyltransferase/glycogen phosphorylase"/>
    <property type="match status" value="1"/>
</dbReference>
<dbReference type="Gene3D" id="3.40.50.2000">
    <property type="entry name" value="Glycogen Phosphorylase B"/>
    <property type="match status" value="2"/>
</dbReference>
<dbReference type="InterPro" id="IPR051199">
    <property type="entry name" value="LPS_LOS_Heptosyltrfase"/>
</dbReference>
<protein>
    <submittedName>
        <fullName evidence="3">Heptosyltransferase-1</fullName>
    </submittedName>
</protein>
<dbReference type="RefSeq" id="WP_090250683.1">
    <property type="nucleotide sequence ID" value="NZ_FOAA01000002.1"/>
</dbReference>
<sequence>MHSSILIIRLSAIGDVVMASPLPAVLRARWPQVRITWLVEPQAASLVARHPGVDRVVVWPKAQWRSWLRGFRWIRLGRDVVRLRRELRSERHDLALDLQGLLKSGVFAWLSGARERVGLGSREGSHLLMTRVVPRGGDIRRIGSEYRHLAEALGLDVGDFWMQVGLSDDDRQVASGLARAHPQGYLVACPFTTRPQKHWVESAWGRLAVRLQEQFGTRLVLLGGPGDREAAERIAAQAGDAVDNRVGETSLTEAAAVISRARLLVGVDTGLTHMGPAFNVPTVALFGSTCPYLYTGRDNTVVIYHDLPCAPCKRNPTCQGRFDCMTGITVDEVLGKVDALLPHRETSA</sequence>
<evidence type="ECO:0000313" key="4">
    <source>
        <dbReference type="Proteomes" id="UP000199256"/>
    </source>
</evidence>
<dbReference type="EMBL" id="FOAA01000002">
    <property type="protein sequence ID" value="SEK44673.1"/>
    <property type="molecule type" value="Genomic_DNA"/>
</dbReference>
<dbReference type="CDD" id="cd03789">
    <property type="entry name" value="GT9_LPS_heptosyltransferase"/>
    <property type="match status" value="1"/>
</dbReference>